<dbReference type="InterPro" id="IPR016166">
    <property type="entry name" value="FAD-bd_PCMH"/>
</dbReference>
<evidence type="ECO:0000313" key="7">
    <source>
        <dbReference type="EMBL" id="GAA4701726.1"/>
    </source>
</evidence>
<gene>
    <name evidence="7" type="ORF">GCM10023198_23630</name>
</gene>
<dbReference type="RefSeq" id="WP_253867369.1">
    <property type="nucleotide sequence ID" value="NZ_BAABHM010000011.1"/>
</dbReference>
<feature type="domain" description="FAD-binding PCMH-type" evidence="6">
    <location>
        <begin position="58"/>
        <end position="228"/>
    </location>
</feature>
<evidence type="ECO:0000256" key="1">
    <source>
        <dbReference type="ARBA" id="ARBA00001974"/>
    </source>
</evidence>
<evidence type="ECO:0000259" key="6">
    <source>
        <dbReference type="PROSITE" id="PS51387"/>
    </source>
</evidence>
<dbReference type="Gene3D" id="3.40.462.20">
    <property type="match status" value="1"/>
</dbReference>
<comment type="caution">
    <text evidence="7">The sequence shown here is derived from an EMBL/GenBank/DDBJ whole genome shotgun (WGS) entry which is preliminary data.</text>
</comment>
<sequence length="477" mass="48179">MAMQDSTGTASLTRTTTQLSPEVLDDALAPLAAALGDRLLTPSAAAFAETAVVFMGGPERTPAAVARVRDTAEVAAVLAVARETGLPLAVRSGGHSYVRHGLADGGLVLDLRLMDGVEIDAAAGVGHAQGGVLAGAYVTAAGEHGLATGFGDTGSVGIAGLALGGGIGYLSRLDGLTLDSLLGAEVVLADGTVVETNPDEHPDLYWALRGGGGNFGVVTRLDLRLRELPVVTGGMLAWAAEPGTLTTILTALAEAPAELSAMVNVMVAPPMPMIPAELHGKPLVMALVCFAGPASDAEASLARLRAPGAVHDSVGEIAYPEMFAGVGGPAGGATAAARTGFLGDGVWAPSEEWSAAAIEAVSGATHGLAVVNLRPMGGAIAGTGASATAFAHRDAAWMVTVQGLVPDPDAVPALREWVESAAGELGVGGRGYVNFMGDTTPQDVRDAYPEATLARLREVKRAYDPQNLFASNHNVAP</sequence>
<accession>A0ABP8XAC5</accession>
<proteinExistence type="inferred from homology"/>
<dbReference type="InterPro" id="IPR012951">
    <property type="entry name" value="BBE"/>
</dbReference>
<dbReference type="Pfam" id="PF01565">
    <property type="entry name" value="FAD_binding_4"/>
    <property type="match status" value="1"/>
</dbReference>
<evidence type="ECO:0000256" key="5">
    <source>
        <dbReference type="ARBA" id="ARBA00023002"/>
    </source>
</evidence>
<dbReference type="PROSITE" id="PS00862">
    <property type="entry name" value="OX2_COVAL_FAD"/>
    <property type="match status" value="1"/>
</dbReference>
<evidence type="ECO:0000256" key="3">
    <source>
        <dbReference type="ARBA" id="ARBA00022630"/>
    </source>
</evidence>
<dbReference type="InterPro" id="IPR016169">
    <property type="entry name" value="FAD-bd_PCMH_sub2"/>
</dbReference>
<dbReference type="PROSITE" id="PS51387">
    <property type="entry name" value="FAD_PCMH"/>
    <property type="match status" value="1"/>
</dbReference>
<dbReference type="Proteomes" id="UP001500843">
    <property type="component" value="Unassembled WGS sequence"/>
</dbReference>
<dbReference type="InterPro" id="IPR016164">
    <property type="entry name" value="FAD-linked_Oxase-like_C"/>
</dbReference>
<dbReference type="SUPFAM" id="SSF56176">
    <property type="entry name" value="FAD-binding/transporter-associated domain-like"/>
    <property type="match status" value="1"/>
</dbReference>
<keyword evidence="4" id="KW-0274">FAD</keyword>
<dbReference type="InterPro" id="IPR036318">
    <property type="entry name" value="FAD-bd_PCMH-like_sf"/>
</dbReference>
<dbReference type="InterPro" id="IPR016167">
    <property type="entry name" value="FAD-bd_PCMH_sub1"/>
</dbReference>
<comment type="cofactor">
    <cofactor evidence="1">
        <name>FAD</name>
        <dbReference type="ChEBI" id="CHEBI:57692"/>
    </cofactor>
</comment>
<dbReference type="PANTHER" id="PTHR42973">
    <property type="entry name" value="BINDING OXIDOREDUCTASE, PUTATIVE (AFU_ORTHOLOGUE AFUA_1G17690)-RELATED"/>
    <property type="match status" value="1"/>
</dbReference>
<dbReference type="EMBL" id="BAABHM010000011">
    <property type="protein sequence ID" value="GAA4701726.1"/>
    <property type="molecule type" value="Genomic_DNA"/>
</dbReference>
<protein>
    <submittedName>
        <fullName evidence="7">FAD-binding oxidoreductase</fullName>
    </submittedName>
</protein>
<dbReference type="Gene3D" id="3.30.465.10">
    <property type="match status" value="1"/>
</dbReference>
<evidence type="ECO:0000313" key="8">
    <source>
        <dbReference type="Proteomes" id="UP001500843"/>
    </source>
</evidence>
<keyword evidence="8" id="KW-1185">Reference proteome</keyword>
<organism evidence="7 8">
    <name type="scientific">Promicromonospora umidemergens</name>
    <dbReference type="NCBI Taxonomy" id="629679"/>
    <lineage>
        <taxon>Bacteria</taxon>
        <taxon>Bacillati</taxon>
        <taxon>Actinomycetota</taxon>
        <taxon>Actinomycetes</taxon>
        <taxon>Micrococcales</taxon>
        <taxon>Promicromonosporaceae</taxon>
        <taxon>Promicromonospora</taxon>
    </lineage>
</organism>
<dbReference type="Pfam" id="PF08031">
    <property type="entry name" value="BBE"/>
    <property type="match status" value="1"/>
</dbReference>
<reference evidence="8" key="1">
    <citation type="journal article" date="2019" name="Int. J. Syst. Evol. Microbiol.">
        <title>The Global Catalogue of Microorganisms (GCM) 10K type strain sequencing project: providing services to taxonomists for standard genome sequencing and annotation.</title>
        <authorList>
            <consortium name="The Broad Institute Genomics Platform"/>
            <consortium name="The Broad Institute Genome Sequencing Center for Infectious Disease"/>
            <person name="Wu L."/>
            <person name="Ma J."/>
        </authorList>
    </citation>
    <scope>NUCLEOTIDE SEQUENCE [LARGE SCALE GENOMIC DNA]</scope>
    <source>
        <strain evidence="8">JCM 17975</strain>
    </source>
</reference>
<dbReference type="Gene3D" id="3.30.43.10">
    <property type="entry name" value="Uridine Diphospho-n-acetylenolpyruvylglucosamine Reductase, domain 2"/>
    <property type="match status" value="1"/>
</dbReference>
<evidence type="ECO:0000256" key="4">
    <source>
        <dbReference type="ARBA" id="ARBA00022827"/>
    </source>
</evidence>
<dbReference type="SUPFAM" id="SSF55103">
    <property type="entry name" value="FAD-linked oxidases, C-terminal domain"/>
    <property type="match status" value="1"/>
</dbReference>
<name>A0ABP8XAC5_9MICO</name>
<comment type="similarity">
    <text evidence="2">Belongs to the oxygen-dependent FAD-linked oxidoreductase family.</text>
</comment>
<dbReference type="InterPro" id="IPR006094">
    <property type="entry name" value="Oxid_FAD_bind_N"/>
</dbReference>
<keyword evidence="3" id="KW-0285">Flavoprotein</keyword>
<dbReference type="InterPro" id="IPR050416">
    <property type="entry name" value="FAD-linked_Oxidoreductase"/>
</dbReference>
<dbReference type="InterPro" id="IPR006093">
    <property type="entry name" value="Oxy_OxRdtase_FAD_BS"/>
</dbReference>
<evidence type="ECO:0000256" key="2">
    <source>
        <dbReference type="ARBA" id="ARBA00005466"/>
    </source>
</evidence>
<keyword evidence="5" id="KW-0560">Oxidoreductase</keyword>
<dbReference type="PANTHER" id="PTHR42973:SF39">
    <property type="entry name" value="FAD-BINDING PCMH-TYPE DOMAIN-CONTAINING PROTEIN"/>
    <property type="match status" value="1"/>
</dbReference>